<dbReference type="Proteomes" id="UP000244677">
    <property type="component" value="Chromosome"/>
</dbReference>
<dbReference type="PANTHER" id="PTHR44942:SF4">
    <property type="entry name" value="METHYLTRANSFERASE TYPE 11 DOMAIN-CONTAINING PROTEIN"/>
    <property type="match status" value="1"/>
</dbReference>
<name>A0A2S1LPH8_9FLAO</name>
<keyword evidence="6" id="KW-1185">Reference proteome</keyword>
<dbReference type="GO" id="GO:0032259">
    <property type="term" value="P:methylation"/>
    <property type="evidence" value="ECO:0007669"/>
    <property type="project" value="UniProtKB-KW"/>
</dbReference>
<dbReference type="InterPro" id="IPR013216">
    <property type="entry name" value="Methyltransf_11"/>
</dbReference>
<dbReference type="KEGG" id="fki:FK004_10235"/>
<feature type="domain" description="Methyltransferase type 11" evidence="4">
    <location>
        <begin position="45"/>
        <end position="136"/>
    </location>
</feature>
<dbReference type="AlphaFoldDB" id="A0A2S1LPH8"/>
<comment type="similarity">
    <text evidence="1">Belongs to the methyltransferase superfamily.</text>
</comment>
<evidence type="ECO:0000259" key="4">
    <source>
        <dbReference type="Pfam" id="PF08241"/>
    </source>
</evidence>
<dbReference type="SUPFAM" id="SSF53335">
    <property type="entry name" value="S-adenosyl-L-methionine-dependent methyltransferases"/>
    <property type="match status" value="1"/>
</dbReference>
<dbReference type="Gene3D" id="3.40.50.150">
    <property type="entry name" value="Vaccinia Virus protein VP39"/>
    <property type="match status" value="1"/>
</dbReference>
<evidence type="ECO:0000256" key="3">
    <source>
        <dbReference type="ARBA" id="ARBA00022679"/>
    </source>
</evidence>
<dbReference type="RefSeq" id="WP_108737159.1">
    <property type="nucleotide sequence ID" value="NZ_CP020919.1"/>
</dbReference>
<accession>A0A2S1LPH8</accession>
<evidence type="ECO:0000256" key="2">
    <source>
        <dbReference type="ARBA" id="ARBA00022603"/>
    </source>
</evidence>
<sequence length="254" mass="28976">MENDSTKRFSTRVVDYVKYRPHYPEAIINYLQQNYGWSKDMVLADIGAGTGISSALFLHAGYTVIAAEPNKEMREKSVALLQDYPAFTAIDGTAEHTGLAAFSVDAVISGQAFHWFDPEKTKVEFKRILKTNGTIALIWNERKTTSDFEQEYDELIRKHGTNYVELQHRNIDDQHIGAFFSPEVFHLEHFENAQVFDFEGLRGRLVSSSYMPLQGDAGYAPMIADLEQLFKKYQKHNSIIIQYDTKLYVGKVAS</sequence>
<organism evidence="5 6">
    <name type="scientific">Flavobacterium kingsejongi</name>
    <dbReference type="NCBI Taxonomy" id="1678728"/>
    <lineage>
        <taxon>Bacteria</taxon>
        <taxon>Pseudomonadati</taxon>
        <taxon>Bacteroidota</taxon>
        <taxon>Flavobacteriia</taxon>
        <taxon>Flavobacteriales</taxon>
        <taxon>Flavobacteriaceae</taxon>
        <taxon>Flavobacterium</taxon>
    </lineage>
</organism>
<dbReference type="InterPro" id="IPR029063">
    <property type="entry name" value="SAM-dependent_MTases_sf"/>
</dbReference>
<reference evidence="5 6" key="1">
    <citation type="submission" date="2017-04" db="EMBL/GenBank/DDBJ databases">
        <title>Complete genome sequence of Flavobacterium kingsejong AJ004.</title>
        <authorList>
            <person name="Lee P.C."/>
        </authorList>
    </citation>
    <scope>NUCLEOTIDE SEQUENCE [LARGE SCALE GENOMIC DNA]</scope>
    <source>
        <strain evidence="5 6">AJ004</strain>
    </source>
</reference>
<dbReference type="PANTHER" id="PTHR44942">
    <property type="entry name" value="METHYLTRANSF_11 DOMAIN-CONTAINING PROTEIN"/>
    <property type="match status" value="1"/>
</dbReference>
<keyword evidence="2 5" id="KW-0489">Methyltransferase</keyword>
<proteinExistence type="inferred from homology"/>
<dbReference type="CDD" id="cd02440">
    <property type="entry name" value="AdoMet_MTases"/>
    <property type="match status" value="1"/>
</dbReference>
<evidence type="ECO:0000313" key="5">
    <source>
        <dbReference type="EMBL" id="AWG25581.1"/>
    </source>
</evidence>
<dbReference type="Pfam" id="PF08241">
    <property type="entry name" value="Methyltransf_11"/>
    <property type="match status" value="1"/>
</dbReference>
<keyword evidence="3 5" id="KW-0808">Transferase</keyword>
<dbReference type="EMBL" id="CP020919">
    <property type="protein sequence ID" value="AWG25581.1"/>
    <property type="molecule type" value="Genomic_DNA"/>
</dbReference>
<dbReference type="GO" id="GO:0008757">
    <property type="term" value="F:S-adenosylmethionine-dependent methyltransferase activity"/>
    <property type="evidence" value="ECO:0007669"/>
    <property type="project" value="InterPro"/>
</dbReference>
<evidence type="ECO:0000256" key="1">
    <source>
        <dbReference type="ARBA" id="ARBA00008361"/>
    </source>
</evidence>
<dbReference type="InterPro" id="IPR051052">
    <property type="entry name" value="Diverse_substrate_MTase"/>
</dbReference>
<evidence type="ECO:0000313" key="6">
    <source>
        <dbReference type="Proteomes" id="UP000244677"/>
    </source>
</evidence>
<gene>
    <name evidence="5" type="ORF">FK004_10235</name>
</gene>
<dbReference type="OrthoDB" id="9797252at2"/>
<protein>
    <submittedName>
        <fullName evidence="5">SAM-dependent methyltransferase</fullName>
    </submittedName>
</protein>